<dbReference type="Pfam" id="PF13622">
    <property type="entry name" value="4HBT_3"/>
    <property type="match status" value="1"/>
</dbReference>
<evidence type="ECO:0000256" key="1">
    <source>
        <dbReference type="ARBA" id="ARBA00006538"/>
    </source>
</evidence>
<organism evidence="5 6">
    <name type="scientific">Larsenimonas suaedae</name>
    <dbReference type="NCBI Taxonomy" id="1851019"/>
    <lineage>
        <taxon>Bacteria</taxon>
        <taxon>Pseudomonadati</taxon>
        <taxon>Pseudomonadota</taxon>
        <taxon>Gammaproteobacteria</taxon>
        <taxon>Oceanospirillales</taxon>
        <taxon>Halomonadaceae</taxon>
        <taxon>Larsenimonas</taxon>
    </lineage>
</organism>
<sequence>MSDPLDTLTRLMSPAPLSSDRFQGQSQDLGLPQLFGGQVLGQALYAAQDSVNDDRIAHSLHSYFISAGDPHLPVDYAVESLRDGGSFSTRRVVATQSDTTLFICSASFQRTESGLSHQNDHEALTMPEDLIDAGAEVTRYPGQHPIEFLNVPTTEPTRHQHWFRLNGHTRLTPVLSQVLLAYCSDFYLLATSLKPHDRDFRDRDLQIASLDHALWFHEHADPTDWLLFDMTTSWTGGGRGLCQGVIYNRDGSRVATVMQEGLIRVKSAS</sequence>
<dbReference type="InterPro" id="IPR003703">
    <property type="entry name" value="Acyl_CoA_thio"/>
</dbReference>
<dbReference type="PANTHER" id="PTHR11066:SF34">
    <property type="entry name" value="ACYL-COENZYME A THIOESTERASE 8"/>
    <property type="match status" value="1"/>
</dbReference>
<dbReference type="SUPFAM" id="SSF54637">
    <property type="entry name" value="Thioesterase/thiol ester dehydrase-isomerase"/>
    <property type="match status" value="2"/>
</dbReference>
<feature type="domain" description="Acyl-CoA thioesterase 2 C-terminal" evidence="3">
    <location>
        <begin position="158"/>
        <end position="262"/>
    </location>
</feature>
<reference evidence="5 6" key="1">
    <citation type="submission" date="2023-04" db="EMBL/GenBank/DDBJ databases">
        <title>A long-awaited taxogenomic arrangement of the family Halomonadaceae.</title>
        <authorList>
            <person name="De La Haba R."/>
            <person name="Chuvochina M."/>
            <person name="Wittouck S."/>
            <person name="Arahal D.R."/>
            <person name="Sanchez-Porro C."/>
            <person name="Hugenholtz P."/>
            <person name="Ventosa A."/>
        </authorList>
    </citation>
    <scope>NUCLEOTIDE SEQUENCE [LARGE SCALE GENOMIC DNA]</scope>
    <source>
        <strain evidence="5 6">DSM 22428</strain>
    </source>
</reference>
<evidence type="ECO:0000313" key="6">
    <source>
        <dbReference type="Proteomes" id="UP001269375"/>
    </source>
</evidence>
<dbReference type="InterPro" id="IPR042171">
    <property type="entry name" value="Acyl-CoA_hotdog"/>
</dbReference>
<accession>A0ABU1GU07</accession>
<feature type="domain" description="Acyl-CoA thioesterase-like N-terminal HotDog" evidence="4">
    <location>
        <begin position="34"/>
        <end position="109"/>
    </location>
</feature>
<evidence type="ECO:0000259" key="3">
    <source>
        <dbReference type="Pfam" id="PF02551"/>
    </source>
</evidence>
<dbReference type="Gene3D" id="2.40.160.210">
    <property type="entry name" value="Acyl-CoA thioesterase, double hotdog domain"/>
    <property type="match status" value="1"/>
</dbReference>
<dbReference type="InterPro" id="IPR049449">
    <property type="entry name" value="TesB_ACOT8-like_N"/>
</dbReference>
<evidence type="ECO:0000313" key="5">
    <source>
        <dbReference type="EMBL" id="MDR5895464.1"/>
    </source>
</evidence>
<dbReference type="Pfam" id="PF02551">
    <property type="entry name" value="Acyl_CoA_thio"/>
    <property type="match status" value="1"/>
</dbReference>
<evidence type="ECO:0000256" key="2">
    <source>
        <dbReference type="ARBA" id="ARBA00022801"/>
    </source>
</evidence>
<dbReference type="CDD" id="cd03444">
    <property type="entry name" value="Thioesterase_II_repeat1"/>
    <property type="match status" value="1"/>
</dbReference>
<dbReference type="InterPro" id="IPR029069">
    <property type="entry name" value="HotDog_dom_sf"/>
</dbReference>
<dbReference type="EMBL" id="JARWAO010000002">
    <property type="protein sequence ID" value="MDR5895464.1"/>
    <property type="molecule type" value="Genomic_DNA"/>
</dbReference>
<proteinExistence type="inferred from homology"/>
<dbReference type="InterPro" id="IPR025652">
    <property type="entry name" value="TesB_C"/>
</dbReference>
<comment type="similarity">
    <text evidence="1">Belongs to the C/M/P thioester hydrolase family.</text>
</comment>
<evidence type="ECO:0000259" key="4">
    <source>
        <dbReference type="Pfam" id="PF13622"/>
    </source>
</evidence>
<dbReference type="CDD" id="cd03445">
    <property type="entry name" value="Thioesterase_II_repeat2"/>
    <property type="match status" value="1"/>
</dbReference>
<gene>
    <name evidence="5" type="ORF">QC825_05195</name>
</gene>
<keyword evidence="6" id="KW-1185">Reference proteome</keyword>
<dbReference type="Proteomes" id="UP001269375">
    <property type="component" value="Unassembled WGS sequence"/>
</dbReference>
<protein>
    <submittedName>
        <fullName evidence="5">Acyl-CoA thioesterase II</fullName>
    </submittedName>
</protein>
<comment type="caution">
    <text evidence="5">The sequence shown here is derived from an EMBL/GenBank/DDBJ whole genome shotgun (WGS) entry which is preliminary data.</text>
</comment>
<keyword evidence="2" id="KW-0378">Hydrolase</keyword>
<dbReference type="RefSeq" id="WP_251591364.1">
    <property type="nucleotide sequence ID" value="NZ_JAMLJI010000001.1"/>
</dbReference>
<name>A0ABU1GU07_9GAMM</name>
<dbReference type="PANTHER" id="PTHR11066">
    <property type="entry name" value="ACYL-COA THIOESTERASE"/>
    <property type="match status" value="1"/>
</dbReference>